<dbReference type="AlphaFoldDB" id="A0A1G2HWW2"/>
<dbReference type="Gene3D" id="3.40.600.10">
    <property type="entry name" value="DNA mismatch repair MutH/Restriction endonuclease, type II"/>
    <property type="match status" value="1"/>
</dbReference>
<dbReference type="InterPro" id="IPR037057">
    <property type="entry name" value="DNA_rep_MutH/T2_RE_sf"/>
</dbReference>
<dbReference type="Proteomes" id="UP000178380">
    <property type="component" value="Unassembled WGS sequence"/>
</dbReference>
<proteinExistence type="predicted"/>
<evidence type="ECO:0000313" key="5">
    <source>
        <dbReference type="Proteomes" id="UP000178380"/>
    </source>
</evidence>
<evidence type="ECO:0000256" key="3">
    <source>
        <dbReference type="ARBA" id="ARBA00022801"/>
    </source>
</evidence>
<dbReference type="GO" id="GO:0003677">
    <property type="term" value="F:DNA binding"/>
    <property type="evidence" value="ECO:0007669"/>
    <property type="project" value="InterPro"/>
</dbReference>
<keyword evidence="1" id="KW-0540">Nuclease</keyword>
<dbReference type="GO" id="GO:0016787">
    <property type="term" value="F:hydrolase activity"/>
    <property type="evidence" value="ECO:0007669"/>
    <property type="project" value="UniProtKB-KW"/>
</dbReference>
<gene>
    <name evidence="4" type="ORF">A3C58_00430</name>
</gene>
<keyword evidence="2" id="KW-0255">Endonuclease</keyword>
<reference evidence="4 5" key="1">
    <citation type="journal article" date="2016" name="Nat. Commun.">
        <title>Thousands of microbial genomes shed light on interconnected biogeochemical processes in an aquifer system.</title>
        <authorList>
            <person name="Anantharaman K."/>
            <person name="Brown C.T."/>
            <person name="Hug L.A."/>
            <person name="Sharon I."/>
            <person name="Castelle C.J."/>
            <person name="Probst A.J."/>
            <person name="Thomas B.C."/>
            <person name="Singh A."/>
            <person name="Wilkins M.J."/>
            <person name="Karaoz U."/>
            <person name="Brodie E.L."/>
            <person name="Williams K.H."/>
            <person name="Hubbard S.S."/>
            <person name="Banfield J.F."/>
        </authorList>
    </citation>
    <scope>NUCLEOTIDE SEQUENCE [LARGE SCALE GENOMIC DNA]</scope>
</reference>
<dbReference type="SUPFAM" id="SSF52980">
    <property type="entry name" value="Restriction endonuclease-like"/>
    <property type="match status" value="1"/>
</dbReference>
<evidence type="ECO:0008006" key="6">
    <source>
        <dbReference type="Google" id="ProtNLM"/>
    </source>
</evidence>
<evidence type="ECO:0000256" key="2">
    <source>
        <dbReference type="ARBA" id="ARBA00022759"/>
    </source>
</evidence>
<evidence type="ECO:0000313" key="4">
    <source>
        <dbReference type="EMBL" id="OGZ66909.1"/>
    </source>
</evidence>
<evidence type="ECO:0000256" key="1">
    <source>
        <dbReference type="ARBA" id="ARBA00022722"/>
    </source>
</evidence>
<sequence length="101" mass="11211">MLGKAKNHCFLCSAVERHKFRGATLLKVASLDFAEDDELIKEIKADYDFIRNKLIAEGFSALTGTDGKWIQARTKGAGHGSTSRAFYARTSLVKRIFEIAS</sequence>
<dbReference type="STRING" id="1802205.A3C58_00430"/>
<accession>A0A1G2HWW2</accession>
<dbReference type="InterPro" id="IPR011335">
    <property type="entry name" value="Restrct_endonuc-II-like"/>
</dbReference>
<keyword evidence="3" id="KW-0378">Hydrolase</keyword>
<protein>
    <recommendedName>
        <fullName evidence="6">DNA mismatch repair MutH/Type II restriction enzyme Sau3AI domain-containing protein</fullName>
    </recommendedName>
</protein>
<dbReference type="EMBL" id="MHOR01000021">
    <property type="protein sequence ID" value="OGZ66909.1"/>
    <property type="molecule type" value="Genomic_DNA"/>
</dbReference>
<organism evidence="4 5">
    <name type="scientific">Candidatus Staskawiczbacteria bacterium RIFCSPHIGHO2_02_FULL_34_10</name>
    <dbReference type="NCBI Taxonomy" id="1802205"/>
    <lineage>
        <taxon>Bacteria</taxon>
        <taxon>Candidatus Staskawicziibacteriota</taxon>
    </lineage>
</organism>
<dbReference type="GO" id="GO:0004519">
    <property type="term" value="F:endonuclease activity"/>
    <property type="evidence" value="ECO:0007669"/>
    <property type="project" value="UniProtKB-KW"/>
</dbReference>
<comment type="caution">
    <text evidence="4">The sequence shown here is derived from an EMBL/GenBank/DDBJ whole genome shotgun (WGS) entry which is preliminary data.</text>
</comment>
<name>A0A1G2HWW2_9BACT</name>